<feature type="region of interest" description="Disordered" evidence="1">
    <location>
        <begin position="60"/>
        <end position="80"/>
    </location>
</feature>
<gene>
    <name evidence="2" type="ORF">Pmani_029776</name>
</gene>
<name>A0AAE1NZG7_9EUCA</name>
<dbReference type="AlphaFoldDB" id="A0AAE1NZG7"/>
<dbReference type="EMBL" id="JAWZYT010003562">
    <property type="protein sequence ID" value="KAK4297835.1"/>
    <property type="molecule type" value="Genomic_DNA"/>
</dbReference>
<evidence type="ECO:0000313" key="2">
    <source>
        <dbReference type="EMBL" id="KAK4297835.1"/>
    </source>
</evidence>
<reference evidence="2" key="1">
    <citation type="submission" date="2023-11" db="EMBL/GenBank/DDBJ databases">
        <title>Genome assemblies of two species of porcelain crab, Petrolisthes cinctipes and Petrolisthes manimaculis (Anomura: Porcellanidae).</title>
        <authorList>
            <person name="Angst P."/>
        </authorList>
    </citation>
    <scope>NUCLEOTIDE SEQUENCE</scope>
    <source>
        <strain evidence="2">PB745_02</strain>
        <tissue evidence="2">Gill</tissue>
    </source>
</reference>
<dbReference type="Proteomes" id="UP001292094">
    <property type="component" value="Unassembled WGS sequence"/>
</dbReference>
<sequence length="89" mass="9925">MPPKLLVLVRGGGGELEVEGSVCVEVEGMGVSVWREEREAREGWECLWREEREAGEGRECPERRGHVMGEGEGEEMRNGEGLVKTCIQP</sequence>
<keyword evidence="3" id="KW-1185">Reference proteome</keyword>
<evidence type="ECO:0000313" key="3">
    <source>
        <dbReference type="Proteomes" id="UP001292094"/>
    </source>
</evidence>
<organism evidence="2 3">
    <name type="scientific">Petrolisthes manimaculis</name>
    <dbReference type="NCBI Taxonomy" id="1843537"/>
    <lineage>
        <taxon>Eukaryota</taxon>
        <taxon>Metazoa</taxon>
        <taxon>Ecdysozoa</taxon>
        <taxon>Arthropoda</taxon>
        <taxon>Crustacea</taxon>
        <taxon>Multicrustacea</taxon>
        <taxon>Malacostraca</taxon>
        <taxon>Eumalacostraca</taxon>
        <taxon>Eucarida</taxon>
        <taxon>Decapoda</taxon>
        <taxon>Pleocyemata</taxon>
        <taxon>Anomura</taxon>
        <taxon>Galatheoidea</taxon>
        <taxon>Porcellanidae</taxon>
        <taxon>Petrolisthes</taxon>
    </lineage>
</organism>
<comment type="caution">
    <text evidence="2">The sequence shown here is derived from an EMBL/GenBank/DDBJ whole genome shotgun (WGS) entry which is preliminary data.</text>
</comment>
<feature type="compositionally biased region" description="Basic and acidic residues" evidence="1">
    <location>
        <begin position="60"/>
        <end position="78"/>
    </location>
</feature>
<evidence type="ECO:0000256" key="1">
    <source>
        <dbReference type="SAM" id="MobiDB-lite"/>
    </source>
</evidence>
<accession>A0AAE1NZG7</accession>
<proteinExistence type="predicted"/>
<protein>
    <submittedName>
        <fullName evidence="2">Uncharacterized protein</fullName>
    </submittedName>
</protein>